<reference evidence="1" key="1">
    <citation type="submission" date="2021-07" db="EMBL/GenBank/DDBJ databases">
        <authorList>
            <person name="Catto M.A."/>
            <person name="Jacobson A."/>
            <person name="Kennedy G."/>
            <person name="Labadie P."/>
            <person name="Hunt B.G."/>
            <person name="Srinivasan R."/>
        </authorList>
    </citation>
    <scope>NUCLEOTIDE SEQUENCE</scope>
    <source>
        <strain evidence="1">PL_HMW_Pooled</strain>
        <tissue evidence="1">Head</tissue>
    </source>
</reference>
<dbReference type="EMBL" id="JAHWGI010001316">
    <property type="protein sequence ID" value="KAK3928154.1"/>
    <property type="molecule type" value="Genomic_DNA"/>
</dbReference>
<accession>A0AAE1HVD2</accession>
<name>A0AAE1HVD2_9NEOP</name>
<gene>
    <name evidence="1" type="ORF">KUF71_016503</name>
</gene>
<sequence>MASKPSTQEYHESLKSQYTVKVLSSSHQRLHRAGERRVVQRASHSKGTLYRYVTGQRGSKPCREGKGNDTTGSFLFQKKESHKYILYSQQVNNKNGLTLYSASSKPPWPGCAVAGLDCWAGLAAAAGLGLATAFGAWPCCDWDWLEEAALDRLWPAPWSPCSSSLLRIVLRSRSP</sequence>
<proteinExistence type="predicted"/>
<protein>
    <submittedName>
        <fullName evidence="1">4-hydroxy-2-oxovalerate aldolase 1</fullName>
    </submittedName>
</protein>
<comment type="caution">
    <text evidence="1">The sequence shown here is derived from an EMBL/GenBank/DDBJ whole genome shotgun (WGS) entry which is preliminary data.</text>
</comment>
<evidence type="ECO:0000313" key="2">
    <source>
        <dbReference type="Proteomes" id="UP001219518"/>
    </source>
</evidence>
<dbReference type="AlphaFoldDB" id="A0AAE1HVD2"/>
<evidence type="ECO:0000313" key="1">
    <source>
        <dbReference type="EMBL" id="KAK3928154.1"/>
    </source>
</evidence>
<dbReference type="Proteomes" id="UP001219518">
    <property type="component" value="Unassembled WGS sequence"/>
</dbReference>
<organism evidence="1 2">
    <name type="scientific">Frankliniella fusca</name>
    <dbReference type="NCBI Taxonomy" id="407009"/>
    <lineage>
        <taxon>Eukaryota</taxon>
        <taxon>Metazoa</taxon>
        <taxon>Ecdysozoa</taxon>
        <taxon>Arthropoda</taxon>
        <taxon>Hexapoda</taxon>
        <taxon>Insecta</taxon>
        <taxon>Pterygota</taxon>
        <taxon>Neoptera</taxon>
        <taxon>Paraneoptera</taxon>
        <taxon>Thysanoptera</taxon>
        <taxon>Terebrantia</taxon>
        <taxon>Thripoidea</taxon>
        <taxon>Thripidae</taxon>
        <taxon>Frankliniella</taxon>
    </lineage>
</organism>
<keyword evidence="2" id="KW-1185">Reference proteome</keyword>
<reference evidence="1" key="2">
    <citation type="journal article" date="2023" name="BMC Genomics">
        <title>Pest status, molecular evolution, and epigenetic factors derived from the genome assembly of Frankliniella fusca, a thysanopteran phytovirus vector.</title>
        <authorList>
            <person name="Catto M.A."/>
            <person name="Labadie P.E."/>
            <person name="Jacobson A.L."/>
            <person name="Kennedy G.G."/>
            <person name="Srinivasan R."/>
            <person name="Hunt B.G."/>
        </authorList>
    </citation>
    <scope>NUCLEOTIDE SEQUENCE</scope>
    <source>
        <strain evidence="1">PL_HMW_Pooled</strain>
    </source>
</reference>